<proteinExistence type="predicted"/>
<gene>
    <name evidence="1" type="ORF">TMS3_0118290</name>
</gene>
<dbReference type="OrthoDB" id="5608857at2"/>
<protein>
    <submittedName>
        <fullName evidence="1">Type II secretory pathway, pseudopilin PulG</fullName>
    </submittedName>
</protein>
<keyword evidence="2" id="KW-1185">Reference proteome</keyword>
<name>A0A0A1YFC2_9PSED</name>
<dbReference type="STRING" id="1395571.TMS3_0118290"/>
<dbReference type="EMBL" id="AWSQ01000005">
    <property type="protein sequence ID" value="KFX68595.1"/>
    <property type="molecule type" value="Genomic_DNA"/>
</dbReference>
<sequence length="174" mass="19810">MRSGKTLAADQRGFTYLGVLFLIVLMGAALAGAGQLWSTVSQRAKERELLWVGSQYAQALRSYYRRSPGVALYPQSLDELLDDRRFPATQRHLRRLYPDPMTGSSEWGLVRSFDGRIAGVYSRAQQRPLKQAHFPAQWVDFEGMGSYRDWQFVAEKAFLMDARSGRRDPQSGTR</sequence>
<dbReference type="Proteomes" id="UP000030063">
    <property type="component" value="Unassembled WGS sequence"/>
</dbReference>
<dbReference type="eggNOG" id="COG2165">
    <property type="taxonomic scope" value="Bacteria"/>
</dbReference>
<comment type="caution">
    <text evidence="1">The sequence shown here is derived from an EMBL/GenBank/DDBJ whole genome shotgun (WGS) entry which is preliminary data.</text>
</comment>
<accession>A0A0A1YFC2</accession>
<reference evidence="1 2" key="1">
    <citation type="journal article" date="2014" name="Genome Announc.">
        <title>Draft Genome Sequence of Petroleum Oil-Degrading Marine Bacterium Pseudomonas taeanensis Strain MS-3, Isolated from a Crude Oil-Contaminated Seashore.</title>
        <authorList>
            <person name="Lee S.Y."/>
            <person name="Kim S.H."/>
            <person name="Lee D.G."/>
            <person name="Shin S."/>
            <person name="Yun S.H."/>
            <person name="Choi C.W."/>
            <person name="Chung Y.H."/>
            <person name="Choi J.S."/>
            <person name="Kahng H.Y."/>
            <person name="Kim S.I."/>
        </authorList>
    </citation>
    <scope>NUCLEOTIDE SEQUENCE [LARGE SCALE GENOMIC DNA]</scope>
    <source>
        <strain evidence="1 2">MS-3</strain>
    </source>
</reference>
<evidence type="ECO:0000313" key="1">
    <source>
        <dbReference type="EMBL" id="KFX68595.1"/>
    </source>
</evidence>
<dbReference type="AlphaFoldDB" id="A0A0A1YFC2"/>
<evidence type="ECO:0000313" key="2">
    <source>
        <dbReference type="Proteomes" id="UP000030063"/>
    </source>
</evidence>
<organism evidence="1 2">
    <name type="scientific">Pseudomonas taeanensis MS-3</name>
    <dbReference type="NCBI Taxonomy" id="1395571"/>
    <lineage>
        <taxon>Bacteria</taxon>
        <taxon>Pseudomonadati</taxon>
        <taxon>Pseudomonadota</taxon>
        <taxon>Gammaproteobacteria</taxon>
        <taxon>Pseudomonadales</taxon>
        <taxon>Pseudomonadaceae</taxon>
        <taxon>Pseudomonas</taxon>
    </lineage>
</organism>
<dbReference type="RefSeq" id="WP_025166644.1">
    <property type="nucleotide sequence ID" value="NZ_AWSQ01000005.1"/>
</dbReference>